<evidence type="ECO:0000313" key="4">
    <source>
        <dbReference type="Proteomes" id="UP000499080"/>
    </source>
</evidence>
<dbReference type="SUPFAM" id="SSF56672">
    <property type="entry name" value="DNA/RNA polymerases"/>
    <property type="match status" value="1"/>
</dbReference>
<dbReference type="Gene3D" id="3.30.70.270">
    <property type="match status" value="1"/>
</dbReference>
<dbReference type="GO" id="GO:0003824">
    <property type="term" value="F:catalytic activity"/>
    <property type="evidence" value="ECO:0007669"/>
    <property type="project" value="UniProtKB-KW"/>
</dbReference>
<feature type="domain" description="Reverse transcriptase/retrotransposon-derived protein RNase H-like" evidence="2">
    <location>
        <begin position="75"/>
        <end position="172"/>
    </location>
</feature>
<organism evidence="3 4">
    <name type="scientific">Araneus ventricosus</name>
    <name type="common">Orbweaver spider</name>
    <name type="synonym">Epeira ventricosa</name>
    <dbReference type="NCBI Taxonomy" id="182803"/>
    <lineage>
        <taxon>Eukaryota</taxon>
        <taxon>Metazoa</taxon>
        <taxon>Ecdysozoa</taxon>
        <taxon>Arthropoda</taxon>
        <taxon>Chelicerata</taxon>
        <taxon>Arachnida</taxon>
        <taxon>Araneae</taxon>
        <taxon>Araneomorphae</taxon>
        <taxon>Entelegynae</taxon>
        <taxon>Araneoidea</taxon>
        <taxon>Araneidae</taxon>
        <taxon>Araneus</taxon>
    </lineage>
</organism>
<dbReference type="InterPro" id="IPR043128">
    <property type="entry name" value="Rev_trsase/Diguanyl_cyclase"/>
</dbReference>
<dbReference type="PANTHER" id="PTHR37984">
    <property type="entry name" value="PROTEIN CBG26694"/>
    <property type="match status" value="1"/>
</dbReference>
<dbReference type="AlphaFoldDB" id="A0A4Y2HR26"/>
<dbReference type="OrthoDB" id="41323at2759"/>
<name>A0A4Y2HR26_ARAVE</name>
<evidence type="ECO:0000313" key="3">
    <source>
        <dbReference type="EMBL" id="GBM67623.1"/>
    </source>
</evidence>
<dbReference type="Pfam" id="PF17919">
    <property type="entry name" value="RT_RNaseH_2"/>
    <property type="match status" value="1"/>
</dbReference>
<dbReference type="InterPro" id="IPR041577">
    <property type="entry name" value="RT_RNaseH_2"/>
</dbReference>
<dbReference type="Proteomes" id="UP000499080">
    <property type="component" value="Unassembled WGS sequence"/>
</dbReference>
<gene>
    <name evidence="3" type="primary">pol_312</name>
    <name evidence="3" type="ORF">AVEN_27758_1</name>
</gene>
<keyword evidence="1" id="KW-0511">Multifunctional enzyme</keyword>
<dbReference type="InterPro" id="IPR043502">
    <property type="entry name" value="DNA/RNA_pol_sf"/>
</dbReference>
<accession>A0A4Y2HR26</accession>
<sequence>HFLGYLVSKDCIQPLSEKGKVLLDFSLSKFVEQLCRVLAMIKFYHKFLKDAAKVKSCLDDLTKRKSKSDKTPLFWTENEETSFKKVKKEIADASLLAHPLPDEKLSLVVDASDFVSGAVLQQSVIQENQPLFFSRKLNNSGQKYSTYDRKLLAIYTVIKHFRYMVEGRTFVVYTDNKLLTYAYRQKDDKCSPLQIRNLEFISQYTTDMRHVSGKQNLVDDSFSRILAIDLTHLGDINYEDMANARRVIKNFTLCFNQIAVLI</sequence>
<dbReference type="InterPro" id="IPR050951">
    <property type="entry name" value="Retrovirus_Pol_polyprotein"/>
</dbReference>
<dbReference type="PANTHER" id="PTHR37984:SF5">
    <property type="entry name" value="PROTEIN NYNRIN-LIKE"/>
    <property type="match status" value="1"/>
</dbReference>
<protein>
    <submittedName>
        <fullName evidence="3">Retrovirus-related Pol polyprotein from transposon opus</fullName>
    </submittedName>
</protein>
<dbReference type="CDD" id="cd09274">
    <property type="entry name" value="RNase_HI_RT_Ty3"/>
    <property type="match status" value="1"/>
</dbReference>
<proteinExistence type="predicted"/>
<evidence type="ECO:0000256" key="1">
    <source>
        <dbReference type="ARBA" id="ARBA00023268"/>
    </source>
</evidence>
<dbReference type="EMBL" id="BGPR01259680">
    <property type="protein sequence ID" value="GBM67623.1"/>
    <property type="molecule type" value="Genomic_DNA"/>
</dbReference>
<reference evidence="3 4" key="1">
    <citation type="journal article" date="2019" name="Sci. Rep.">
        <title>Orb-weaving spider Araneus ventricosus genome elucidates the spidroin gene catalogue.</title>
        <authorList>
            <person name="Kono N."/>
            <person name="Nakamura H."/>
            <person name="Ohtoshi R."/>
            <person name="Moran D.A.P."/>
            <person name="Shinohara A."/>
            <person name="Yoshida Y."/>
            <person name="Fujiwara M."/>
            <person name="Mori M."/>
            <person name="Tomita M."/>
            <person name="Arakawa K."/>
        </authorList>
    </citation>
    <scope>NUCLEOTIDE SEQUENCE [LARGE SCALE GENOMIC DNA]</scope>
</reference>
<comment type="caution">
    <text evidence="3">The sequence shown here is derived from an EMBL/GenBank/DDBJ whole genome shotgun (WGS) entry which is preliminary data.</text>
</comment>
<feature type="non-terminal residue" evidence="3">
    <location>
        <position position="1"/>
    </location>
</feature>
<keyword evidence="4" id="KW-1185">Reference proteome</keyword>
<dbReference type="GO" id="GO:0071897">
    <property type="term" value="P:DNA biosynthetic process"/>
    <property type="evidence" value="ECO:0007669"/>
    <property type="project" value="UniProtKB-ARBA"/>
</dbReference>
<evidence type="ECO:0000259" key="2">
    <source>
        <dbReference type="Pfam" id="PF17919"/>
    </source>
</evidence>